<accession>A0AC35TXU0</accession>
<evidence type="ECO:0000313" key="1">
    <source>
        <dbReference type="Proteomes" id="UP000095286"/>
    </source>
</evidence>
<sequence length="375" mass="41277">MHSQVIPIRYCSGSKSRFCASQLCYNALNLTTQKYTHGCAPSHLCPQTGCHLGDDNMFICCCGHNLCNSLKLDELKEYFQDFMAFENTNLEYLSRKIRSKDNAGIEHTQNIQIQRKQLFEEESGEEKEEPEITLPGFRRIVSSPQSEDTEGSGISNDSPVSDPSSETTKQHTHPPTSTTPLPSSTSTSLNQNIPSINDVLSTTINNKPSSKPTDIDFKAGQNSPGGDKVKIENLINNSEKVVFIGTTSQPIILPNPITTTNLPQLQTTTTTHLPTATEEAGIMVAIKRSVYSAEAYIETYPWYCITFAGFILSTAIALAIYFLYKKITSRDSHNALPSEDSEDDIIFTAGSRKGSTSIIRKDLGDGMDVKGLISK</sequence>
<organism evidence="1 2">
    <name type="scientific">Rhabditophanes sp. KR3021</name>
    <dbReference type="NCBI Taxonomy" id="114890"/>
    <lineage>
        <taxon>Eukaryota</taxon>
        <taxon>Metazoa</taxon>
        <taxon>Ecdysozoa</taxon>
        <taxon>Nematoda</taxon>
        <taxon>Chromadorea</taxon>
        <taxon>Rhabditida</taxon>
        <taxon>Tylenchina</taxon>
        <taxon>Panagrolaimomorpha</taxon>
        <taxon>Strongyloidoidea</taxon>
        <taxon>Alloionematidae</taxon>
        <taxon>Rhabditophanes</taxon>
    </lineage>
</organism>
<dbReference type="Proteomes" id="UP000095286">
    <property type="component" value="Unplaced"/>
</dbReference>
<reference evidence="2" key="1">
    <citation type="submission" date="2016-11" db="UniProtKB">
        <authorList>
            <consortium name="WormBaseParasite"/>
        </authorList>
    </citation>
    <scope>IDENTIFICATION</scope>
    <source>
        <strain evidence="2">KR3021</strain>
    </source>
</reference>
<name>A0AC35TXU0_9BILA</name>
<evidence type="ECO:0000313" key="2">
    <source>
        <dbReference type="WBParaSite" id="RSKR_0000550000.1"/>
    </source>
</evidence>
<protein>
    <submittedName>
        <fullName evidence="2">MANSC domain-containing protein</fullName>
    </submittedName>
</protein>
<proteinExistence type="predicted"/>
<dbReference type="WBParaSite" id="RSKR_0000550000.1">
    <property type="protein sequence ID" value="RSKR_0000550000.1"/>
    <property type="gene ID" value="RSKR_0000550000"/>
</dbReference>